<evidence type="ECO:0000313" key="9">
    <source>
        <dbReference type="Proteomes" id="UP000347681"/>
    </source>
</evidence>
<evidence type="ECO:0000256" key="3">
    <source>
        <dbReference type="ARBA" id="ARBA00022692"/>
    </source>
</evidence>
<keyword evidence="4 6" id="KW-1133">Transmembrane helix</keyword>
<comment type="caution">
    <text evidence="8">The sequence shown here is derived from an EMBL/GenBank/DDBJ whole genome shotgun (WGS) entry which is preliminary data.</text>
</comment>
<feature type="transmembrane region" description="Helical" evidence="6">
    <location>
        <begin position="271"/>
        <end position="288"/>
    </location>
</feature>
<dbReference type="AlphaFoldDB" id="A0A5M5ZNU5"/>
<feature type="transmembrane region" description="Helical" evidence="6">
    <location>
        <begin position="65"/>
        <end position="87"/>
    </location>
</feature>
<feature type="transmembrane region" description="Helical" evidence="6">
    <location>
        <begin position="121"/>
        <end position="142"/>
    </location>
</feature>
<evidence type="ECO:0000259" key="7">
    <source>
        <dbReference type="Pfam" id="PF00892"/>
    </source>
</evidence>
<accession>A0A5M5ZNU5</accession>
<dbReference type="PANTHER" id="PTHR32322">
    <property type="entry name" value="INNER MEMBRANE TRANSPORTER"/>
    <property type="match status" value="1"/>
</dbReference>
<dbReference type="InterPro" id="IPR037185">
    <property type="entry name" value="EmrE-like"/>
</dbReference>
<dbReference type="Proteomes" id="UP000347681">
    <property type="component" value="Unassembled WGS sequence"/>
</dbReference>
<evidence type="ECO:0000256" key="4">
    <source>
        <dbReference type="ARBA" id="ARBA00022989"/>
    </source>
</evidence>
<dbReference type="PANTHER" id="PTHR32322:SF2">
    <property type="entry name" value="EAMA DOMAIN-CONTAINING PROTEIN"/>
    <property type="match status" value="1"/>
</dbReference>
<feature type="transmembrane region" description="Helical" evidence="6">
    <location>
        <begin position="36"/>
        <end position="53"/>
    </location>
</feature>
<feature type="transmembrane region" description="Helical" evidence="6">
    <location>
        <begin position="216"/>
        <end position="236"/>
    </location>
</feature>
<dbReference type="GO" id="GO:0016020">
    <property type="term" value="C:membrane"/>
    <property type="evidence" value="ECO:0007669"/>
    <property type="project" value="UniProtKB-SubCell"/>
</dbReference>
<feature type="transmembrane region" description="Helical" evidence="6">
    <location>
        <begin position="174"/>
        <end position="196"/>
    </location>
</feature>
<evidence type="ECO:0000256" key="6">
    <source>
        <dbReference type="SAM" id="Phobius"/>
    </source>
</evidence>
<dbReference type="EMBL" id="VVZB01000021">
    <property type="protein sequence ID" value="KAA5379377.1"/>
    <property type="molecule type" value="Genomic_DNA"/>
</dbReference>
<feature type="domain" description="EamA" evidence="7">
    <location>
        <begin position="149"/>
        <end position="288"/>
    </location>
</feature>
<organism evidence="8 9">
    <name type="scientific">Phocaeicola dorei</name>
    <dbReference type="NCBI Taxonomy" id="357276"/>
    <lineage>
        <taxon>Bacteria</taxon>
        <taxon>Pseudomonadati</taxon>
        <taxon>Bacteroidota</taxon>
        <taxon>Bacteroidia</taxon>
        <taxon>Bacteroidales</taxon>
        <taxon>Bacteroidaceae</taxon>
        <taxon>Phocaeicola</taxon>
    </lineage>
</organism>
<feature type="transmembrane region" description="Helical" evidence="6">
    <location>
        <begin position="248"/>
        <end position="265"/>
    </location>
</feature>
<comment type="subcellular location">
    <subcellularLocation>
        <location evidence="1">Membrane</location>
        <topology evidence="1">Multi-pass membrane protein</topology>
    </subcellularLocation>
</comment>
<comment type="similarity">
    <text evidence="2">Belongs to the EamA transporter family.</text>
</comment>
<name>A0A5M5ZNU5_9BACT</name>
<sequence length="301" mass="32286">MKGHILILTANILFGISVPVFKYLLNSGMPPETIAFLRAAVTCVLFWLLSLFLPRQRVTHRDLGLLAVCGLCGVGINQLLFVVGLRMTSPVDGSIIASATPIFALLLASVILREPVTKRKLLGVMLGVGGGLLLVFGSAHAASGGSSVLGDTMIAVNYMVYALYLVLSRSLAGCYSAVTIMKWMFLVATVALFPFSAGELGHIATFPVSAFQPMQLYGLLYVTVGSTFIAFLLVTCSLKSLRPTTVSMYNYVQPMVACAIAIAIGQDVFSILKLGSLLLVFTGVYLVTTSRRRHEPVTIKN</sequence>
<protein>
    <submittedName>
        <fullName evidence="8">DMT family transporter</fullName>
    </submittedName>
</protein>
<dbReference type="RefSeq" id="WP_149941247.1">
    <property type="nucleotide sequence ID" value="NZ_VVZB01000021.1"/>
</dbReference>
<keyword evidence="5 6" id="KW-0472">Membrane</keyword>
<proteinExistence type="inferred from homology"/>
<evidence type="ECO:0000256" key="5">
    <source>
        <dbReference type="ARBA" id="ARBA00023136"/>
    </source>
</evidence>
<dbReference type="SUPFAM" id="SSF103481">
    <property type="entry name" value="Multidrug resistance efflux transporter EmrE"/>
    <property type="match status" value="2"/>
</dbReference>
<evidence type="ECO:0000256" key="2">
    <source>
        <dbReference type="ARBA" id="ARBA00007362"/>
    </source>
</evidence>
<evidence type="ECO:0000256" key="1">
    <source>
        <dbReference type="ARBA" id="ARBA00004141"/>
    </source>
</evidence>
<dbReference type="InterPro" id="IPR050638">
    <property type="entry name" value="AA-Vitamin_Transporters"/>
</dbReference>
<feature type="transmembrane region" description="Helical" evidence="6">
    <location>
        <begin position="5"/>
        <end position="24"/>
    </location>
</feature>
<feature type="domain" description="EamA" evidence="7">
    <location>
        <begin position="1"/>
        <end position="135"/>
    </location>
</feature>
<feature type="transmembrane region" description="Helical" evidence="6">
    <location>
        <begin position="93"/>
        <end position="112"/>
    </location>
</feature>
<keyword evidence="3 6" id="KW-0812">Transmembrane</keyword>
<dbReference type="InterPro" id="IPR000620">
    <property type="entry name" value="EamA_dom"/>
</dbReference>
<gene>
    <name evidence="8" type="ORF">F2Y61_21050</name>
</gene>
<feature type="transmembrane region" description="Helical" evidence="6">
    <location>
        <begin position="148"/>
        <end position="167"/>
    </location>
</feature>
<evidence type="ECO:0000313" key="8">
    <source>
        <dbReference type="EMBL" id="KAA5379377.1"/>
    </source>
</evidence>
<reference evidence="8 9" key="1">
    <citation type="journal article" date="2019" name="Nat. Med.">
        <title>A library of human gut bacterial isolates paired with longitudinal multiomics data enables mechanistic microbiome research.</title>
        <authorList>
            <person name="Poyet M."/>
            <person name="Groussin M."/>
            <person name="Gibbons S.M."/>
            <person name="Avila-Pacheco J."/>
            <person name="Jiang X."/>
            <person name="Kearney S.M."/>
            <person name="Perrotta A.R."/>
            <person name="Berdy B."/>
            <person name="Zhao S."/>
            <person name="Lieberman T.D."/>
            <person name="Swanson P.K."/>
            <person name="Smith M."/>
            <person name="Roesemann S."/>
            <person name="Alexander J.E."/>
            <person name="Rich S.A."/>
            <person name="Livny J."/>
            <person name="Vlamakis H."/>
            <person name="Clish C."/>
            <person name="Bullock K."/>
            <person name="Deik A."/>
            <person name="Scott J."/>
            <person name="Pierce K.A."/>
            <person name="Xavier R.J."/>
            <person name="Alm E.J."/>
        </authorList>
    </citation>
    <scope>NUCLEOTIDE SEQUENCE [LARGE SCALE GENOMIC DNA]</scope>
    <source>
        <strain evidence="8 9">BIOML-A5</strain>
    </source>
</reference>
<dbReference type="Pfam" id="PF00892">
    <property type="entry name" value="EamA"/>
    <property type="match status" value="2"/>
</dbReference>